<evidence type="ECO:0000313" key="2">
    <source>
        <dbReference type="Proteomes" id="UP001386955"/>
    </source>
</evidence>
<organism evidence="1 2">
    <name type="scientific">Psophocarpus tetragonolobus</name>
    <name type="common">Winged bean</name>
    <name type="synonym">Dolichos tetragonolobus</name>
    <dbReference type="NCBI Taxonomy" id="3891"/>
    <lineage>
        <taxon>Eukaryota</taxon>
        <taxon>Viridiplantae</taxon>
        <taxon>Streptophyta</taxon>
        <taxon>Embryophyta</taxon>
        <taxon>Tracheophyta</taxon>
        <taxon>Spermatophyta</taxon>
        <taxon>Magnoliopsida</taxon>
        <taxon>eudicotyledons</taxon>
        <taxon>Gunneridae</taxon>
        <taxon>Pentapetalae</taxon>
        <taxon>rosids</taxon>
        <taxon>fabids</taxon>
        <taxon>Fabales</taxon>
        <taxon>Fabaceae</taxon>
        <taxon>Papilionoideae</taxon>
        <taxon>50 kb inversion clade</taxon>
        <taxon>NPAAA clade</taxon>
        <taxon>indigoferoid/millettioid clade</taxon>
        <taxon>Phaseoleae</taxon>
        <taxon>Psophocarpus</taxon>
    </lineage>
</organism>
<name>A0AAN9XM77_PSOTE</name>
<protein>
    <submittedName>
        <fullName evidence="1">Uncharacterized protein</fullName>
    </submittedName>
</protein>
<reference evidence="1 2" key="1">
    <citation type="submission" date="2024-01" db="EMBL/GenBank/DDBJ databases">
        <title>The genomes of 5 underutilized Papilionoideae crops provide insights into root nodulation and disease resistanc.</title>
        <authorList>
            <person name="Jiang F."/>
        </authorList>
    </citation>
    <scope>NUCLEOTIDE SEQUENCE [LARGE SCALE GENOMIC DNA]</scope>
    <source>
        <strain evidence="1">DUOXIRENSHENG_FW03</strain>
        <tissue evidence="1">Leaves</tissue>
    </source>
</reference>
<gene>
    <name evidence="1" type="ORF">VNO78_18641</name>
</gene>
<keyword evidence="2" id="KW-1185">Reference proteome</keyword>
<dbReference type="AlphaFoldDB" id="A0AAN9XM77"/>
<comment type="caution">
    <text evidence="1">The sequence shown here is derived from an EMBL/GenBank/DDBJ whole genome shotgun (WGS) entry which is preliminary data.</text>
</comment>
<evidence type="ECO:0000313" key="1">
    <source>
        <dbReference type="EMBL" id="KAK7397469.1"/>
    </source>
</evidence>
<dbReference type="EMBL" id="JAYMYS010000004">
    <property type="protein sequence ID" value="KAK7397469.1"/>
    <property type="molecule type" value="Genomic_DNA"/>
</dbReference>
<proteinExistence type="predicted"/>
<sequence length="83" mass="8658">MNSLSAAPTSAMSVSIASISSSTPPISVLKSETSKVVESVNVSMGMVSFDAFKKSKVFCACKSHLTSGNKNLSHEQGSKLLAY</sequence>
<dbReference type="Proteomes" id="UP001386955">
    <property type="component" value="Unassembled WGS sequence"/>
</dbReference>
<accession>A0AAN9XM77</accession>